<dbReference type="InterPro" id="IPR051677">
    <property type="entry name" value="AfsR-DnrI-RedD_regulator"/>
</dbReference>
<dbReference type="InterPro" id="IPR041664">
    <property type="entry name" value="AAA_16"/>
</dbReference>
<dbReference type="EMBL" id="BMLT01000002">
    <property type="protein sequence ID" value="GGO77527.1"/>
    <property type="molecule type" value="Genomic_DNA"/>
</dbReference>
<dbReference type="InterPro" id="IPR027417">
    <property type="entry name" value="P-loop_NTPase"/>
</dbReference>
<keyword evidence="1" id="KW-0802">TPR repeat</keyword>
<dbReference type="SUPFAM" id="SSF48452">
    <property type="entry name" value="TPR-like"/>
    <property type="match status" value="2"/>
</dbReference>
<dbReference type="Pfam" id="PF03704">
    <property type="entry name" value="BTAD"/>
    <property type="match status" value="1"/>
</dbReference>
<dbReference type="Gene3D" id="1.25.40.10">
    <property type="entry name" value="Tetratricopeptide repeat domain"/>
    <property type="match status" value="3"/>
</dbReference>
<dbReference type="InterPro" id="IPR036388">
    <property type="entry name" value="WH-like_DNA-bd_sf"/>
</dbReference>
<dbReference type="GO" id="GO:0006355">
    <property type="term" value="P:regulation of DNA-templated transcription"/>
    <property type="evidence" value="ECO:0007669"/>
    <property type="project" value="InterPro"/>
</dbReference>
<dbReference type="PROSITE" id="PS50005">
    <property type="entry name" value="TPR"/>
    <property type="match status" value="1"/>
</dbReference>
<sequence length="1220" mass="135355">MVGFRLTLLGGFELSDAHGNSCPLRSKKAMALLAYLALTPGNQRRERIAALLWPDSDETQARHSLRQALVSLRKALGDAALVGDSEHLQLAPNILETDVARFEQLLGQQDGEAAALCGGELLEGFQSRSYPFEDWLQLQREHYRRKALDLLQQRLDDCLAHNALSDAARLGARLLMLDPLREDVHRQLMEVYAKLGQYNHALRQYQLCRSLLRRELDMEPDQNTQNLYRLLQHRREQLKLDVEKPPTDPGAGEAPGHDSEIKSLAVLLVQLDDALLHDAPRTRALTGICRNSGGCLLDSAEADQRLLLFGLPRLRDDDCDRALRCALQLLDWAEQQGLPLIAGLSYGPVRLLQRPPGGAAGPALQEARRLVLLADAPGLWLGESVYLAYRGRLQARRGTDGKGWHVQGGLRAAAASSPFVGRSLELQQLELYLQATGDAGCAHVVYIRGDAGVGKSRLLQQLVRRAEEQGFRCLSTEMLPLAQHSDHNPLQRLLRGVLGQLLGDRVDAAGLEPAVDQYQRRYGPLPGLSELAGLERHNSSSAGLPQQAVLETLLNQLSDRAPLLIAVEDIHWADATTAAALTALARAGSDRPILLALTSRFGGHPFSPQWRSSLGELPLLTLDLAPLRSEESRRLVRALGHDPDSPAAQRCRQRAAGNPLFLEQLLFYDDNTADRALPLRIDSLVAARVDALEAPTRRLIRLAAVLGQQFEQQDLLALGEAEPELIETLIRQRLLRVRDGQLEFAHALLQESLYAQLDHRERQHIHRCAARFYCGRSLVREAEHLLHADEPLAAERSCDAAHQLLARQQPQRALWFCEQALPVADTSLLWSLQQLQGEALIRLGRIDEAIAAFDEAIGLGDRPSQQVDSWLGIASAQTIQDQFDQALQSLDYAERLSAGPSCDQQARLHITRSSILFTLGEQHSCLEAALKGLESATRSDSPHWQVRALSSVGDGYYLQGRMGQAQEYFQRAVDTAIEQDLLAEAVNNYAMVATCQLYRLDNTGALRNLEIAGQLARRRPEPRSDALLLNVQGLLHCFASADRAKAIDAFRASLQLAEQLGARRFMTDSNAQLAYLALLGGDREGFERHVEAANASLEAGARHFILPWLRAVEACGQTDADSRQRLMEQALGLLTPACLPHCQLHVHQLQIDLALRDRNPDALQAACRSLEAYAAGRDMPLAHFYARRSLDLQQGRIDRSALEPELRRIGLLHCLRWFEY</sequence>
<organism evidence="3 4">
    <name type="scientific">Marinobacterium nitratireducens</name>
    <dbReference type="NCBI Taxonomy" id="518897"/>
    <lineage>
        <taxon>Bacteria</taxon>
        <taxon>Pseudomonadati</taxon>
        <taxon>Pseudomonadota</taxon>
        <taxon>Gammaproteobacteria</taxon>
        <taxon>Oceanospirillales</taxon>
        <taxon>Oceanospirillaceae</taxon>
        <taxon>Marinobacterium</taxon>
    </lineage>
</organism>
<proteinExistence type="predicted"/>
<dbReference type="InterPro" id="IPR029787">
    <property type="entry name" value="Nucleotide_cyclase"/>
</dbReference>
<dbReference type="Gene3D" id="3.40.50.300">
    <property type="entry name" value="P-loop containing nucleotide triphosphate hydrolases"/>
    <property type="match status" value="1"/>
</dbReference>
<evidence type="ECO:0000259" key="2">
    <source>
        <dbReference type="SMART" id="SM01043"/>
    </source>
</evidence>
<dbReference type="InterPro" id="IPR005158">
    <property type="entry name" value="BTAD"/>
</dbReference>
<dbReference type="SUPFAM" id="SSF52540">
    <property type="entry name" value="P-loop containing nucleoside triphosphate hydrolases"/>
    <property type="match status" value="1"/>
</dbReference>
<dbReference type="SUPFAM" id="SSF46894">
    <property type="entry name" value="C-terminal effector domain of the bipartite response regulators"/>
    <property type="match status" value="1"/>
</dbReference>
<dbReference type="Pfam" id="PF13181">
    <property type="entry name" value="TPR_8"/>
    <property type="match status" value="1"/>
</dbReference>
<dbReference type="SMART" id="SM01043">
    <property type="entry name" value="BTAD"/>
    <property type="match status" value="1"/>
</dbReference>
<evidence type="ECO:0000256" key="1">
    <source>
        <dbReference type="PROSITE-ProRule" id="PRU00339"/>
    </source>
</evidence>
<dbReference type="RefSeq" id="WP_188858415.1">
    <property type="nucleotide sequence ID" value="NZ_BMLT01000002.1"/>
</dbReference>
<protein>
    <recommendedName>
        <fullName evidence="2">Bacterial transcriptional activator domain-containing protein</fullName>
    </recommendedName>
</protein>
<gene>
    <name evidence="3" type="ORF">GCM10011348_07280</name>
</gene>
<name>A0A918DNV1_9GAMM</name>
<dbReference type="SUPFAM" id="SSF55073">
    <property type="entry name" value="Nucleotide cyclase"/>
    <property type="match status" value="1"/>
</dbReference>
<dbReference type="Proteomes" id="UP000599578">
    <property type="component" value="Unassembled WGS sequence"/>
</dbReference>
<dbReference type="PANTHER" id="PTHR35807">
    <property type="entry name" value="TRANSCRIPTIONAL REGULATOR REDD-RELATED"/>
    <property type="match status" value="1"/>
</dbReference>
<dbReference type="InterPro" id="IPR011990">
    <property type="entry name" value="TPR-like_helical_dom_sf"/>
</dbReference>
<dbReference type="InterPro" id="IPR016032">
    <property type="entry name" value="Sig_transdc_resp-reg_C-effctor"/>
</dbReference>
<feature type="repeat" description="TPR" evidence="1">
    <location>
        <begin position="946"/>
        <end position="979"/>
    </location>
</feature>
<feature type="domain" description="Bacterial transcriptional activator" evidence="2">
    <location>
        <begin position="97"/>
        <end position="231"/>
    </location>
</feature>
<dbReference type="AlphaFoldDB" id="A0A918DNV1"/>
<dbReference type="Gene3D" id="1.10.10.10">
    <property type="entry name" value="Winged helix-like DNA-binding domain superfamily/Winged helix DNA-binding domain"/>
    <property type="match status" value="1"/>
</dbReference>
<dbReference type="Pfam" id="PF13191">
    <property type="entry name" value="AAA_16"/>
    <property type="match status" value="1"/>
</dbReference>
<dbReference type="GO" id="GO:0003677">
    <property type="term" value="F:DNA binding"/>
    <property type="evidence" value="ECO:0007669"/>
    <property type="project" value="InterPro"/>
</dbReference>
<dbReference type="InterPro" id="IPR019734">
    <property type="entry name" value="TPR_rpt"/>
</dbReference>
<accession>A0A918DNV1</accession>
<evidence type="ECO:0000313" key="4">
    <source>
        <dbReference type="Proteomes" id="UP000599578"/>
    </source>
</evidence>
<reference evidence="3 4" key="1">
    <citation type="journal article" date="2014" name="Int. J. Syst. Evol. Microbiol.">
        <title>Complete genome sequence of Corynebacterium casei LMG S-19264T (=DSM 44701T), isolated from a smear-ripened cheese.</title>
        <authorList>
            <consortium name="US DOE Joint Genome Institute (JGI-PGF)"/>
            <person name="Walter F."/>
            <person name="Albersmeier A."/>
            <person name="Kalinowski J."/>
            <person name="Ruckert C."/>
        </authorList>
    </citation>
    <scope>NUCLEOTIDE SEQUENCE [LARGE SCALE GENOMIC DNA]</scope>
    <source>
        <strain evidence="3 4">CGMCC 1.7286</strain>
    </source>
</reference>
<dbReference type="SMART" id="SM00028">
    <property type="entry name" value="TPR"/>
    <property type="match status" value="6"/>
</dbReference>
<keyword evidence="4" id="KW-1185">Reference proteome</keyword>
<evidence type="ECO:0000313" key="3">
    <source>
        <dbReference type="EMBL" id="GGO77527.1"/>
    </source>
</evidence>
<comment type="caution">
    <text evidence="3">The sequence shown here is derived from an EMBL/GenBank/DDBJ whole genome shotgun (WGS) entry which is preliminary data.</text>
</comment>